<keyword evidence="2" id="KW-0349">Heme</keyword>
<dbReference type="InterPro" id="IPR001128">
    <property type="entry name" value="Cyt_P450"/>
</dbReference>
<reference evidence="4" key="1">
    <citation type="journal article" date="2019" name="Int. J. Syst. Evol. Microbiol.">
        <title>The Global Catalogue of Microorganisms (GCM) 10K type strain sequencing project: providing services to taxonomists for standard genome sequencing and annotation.</title>
        <authorList>
            <consortium name="The Broad Institute Genomics Platform"/>
            <consortium name="The Broad Institute Genome Sequencing Center for Infectious Disease"/>
            <person name="Wu L."/>
            <person name="Ma J."/>
        </authorList>
    </citation>
    <scope>NUCLEOTIDE SEQUENCE [LARGE SCALE GENOMIC DNA]</scope>
    <source>
        <strain evidence="4">XZYJ18</strain>
    </source>
</reference>
<comment type="caution">
    <text evidence="3">The sequence shown here is derived from an EMBL/GenBank/DDBJ whole genome shotgun (WGS) entry which is preliminary data.</text>
</comment>
<dbReference type="Gene3D" id="1.10.630.10">
    <property type="entry name" value="Cytochrome P450"/>
    <property type="match status" value="1"/>
</dbReference>
<dbReference type="SUPFAM" id="SSF48264">
    <property type="entry name" value="Cytochrome P450"/>
    <property type="match status" value="1"/>
</dbReference>
<evidence type="ECO:0000256" key="1">
    <source>
        <dbReference type="ARBA" id="ARBA00010617"/>
    </source>
</evidence>
<dbReference type="RefSeq" id="WP_378575668.1">
    <property type="nucleotide sequence ID" value="NZ_JBHSFQ010000015.1"/>
</dbReference>
<keyword evidence="2" id="KW-0408">Iron</keyword>
<protein>
    <submittedName>
        <fullName evidence="3">Cytochrome P450</fullName>
    </submittedName>
</protein>
<evidence type="ECO:0000256" key="2">
    <source>
        <dbReference type="RuleBase" id="RU000461"/>
    </source>
</evidence>
<comment type="similarity">
    <text evidence="1 2">Belongs to the cytochrome P450 family.</text>
</comment>
<name>A0ABV9DYJ7_9ACTN</name>
<dbReference type="EMBL" id="JBHSFQ010000015">
    <property type="protein sequence ID" value="MFC4563409.1"/>
    <property type="molecule type" value="Genomic_DNA"/>
</dbReference>
<keyword evidence="2" id="KW-0560">Oxidoreductase</keyword>
<evidence type="ECO:0000313" key="3">
    <source>
        <dbReference type="EMBL" id="MFC4563409.1"/>
    </source>
</evidence>
<dbReference type="PANTHER" id="PTHR46696:SF1">
    <property type="entry name" value="CYTOCHROME P450 YJIB-RELATED"/>
    <property type="match status" value="1"/>
</dbReference>
<accession>A0ABV9DYJ7</accession>
<proteinExistence type="inferred from homology"/>
<sequence length="399" mass="43936">MSSYDPTGTHRTDPHTFYRWARDHSPVVWSEEIGVWLVADYELVTEVLRRPDMFSSAQSFTPLDALPPEILRILDHLPLPPHMVQADPPQHAPLRAVGERILHGRRISAAIPALRGLADDLVDGFAADGHADLLTQYAHPFVRTALAELTGFDHADADRLDEWNGAFLTLAAPVGDPAAKVAAAHALLDYDAHILDALEDRRREPREDILTELARLVADDDADMDPADAVMFVRGLYAGGIHTTRDAIAVTVMSALTHGLWDQASDPRAVAGLVEEALRHEAPHRGMMRVLVSDTVLGGVEMAAGSRVLLLFGSANRDAHVFAAADDFTPGRANARQHVAFGAGIHRCLGRALARLEIRIAVEALSRLPGLRLPEGYEPDWSPEWYFRALRRLDVHWDT</sequence>
<dbReference type="Pfam" id="PF00067">
    <property type="entry name" value="p450"/>
    <property type="match status" value="1"/>
</dbReference>
<dbReference type="Proteomes" id="UP001595923">
    <property type="component" value="Unassembled WGS sequence"/>
</dbReference>
<dbReference type="PRINTS" id="PR00359">
    <property type="entry name" value="BP450"/>
</dbReference>
<dbReference type="InterPro" id="IPR017972">
    <property type="entry name" value="Cyt_P450_CS"/>
</dbReference>
<dbReference type="InterPro" id="IPR036396">
    <property type="entry name" value="Cyt_P450_sf"/>
</dbReference>
<organism evidence="3 4">
    <name type="scientific">Nocardiopsis mangrovi</name>
    <dbReference type="NCBI Taxonomy" id="1179818"/>
    <lineage>
        <taxon>Bacteria</taxon>
        <taxon>Bacillati</taxon>
        <taxon>Actinomycetota</taxon>
        <taxon>Actinomycetes</taxon>
        <taxon>Streptosporangiales</taxon>
        <taxon>Nocardiopsidaceae</taxon>
        <taxon>Nocardiopsis</taxon>
    </lineage>
</organism>
<gene>
    <name evidence="3" type="ORF">ACFO4E_16210</name>
</gene>
<keyword evidence="4" id="KW-1185">Reference proteome</keyword>
<dbReference type="InterPro" id="IPR002397">
    <property type="entry name" value="Cyt_P450_B"/>
</dbReference>
<evidence type="ECO:0000313" key="4">
    <source>
        <dbReference type="Proteomes" id="UP001595923"/>
    </source>
</evidence>
<keyword evidence="2" id="KW-0479">Metal-binding</keyword>
<keyword evidence="2" id="KW-0503">Monooxygenase</keyword>
<dbReference type="PROSITE" id="PS00086">
    <property type="entry name" value="CYTOCHROME_P450"/>
    <property type="match status" value="1"/>
</dbReference>
<dbReference type="PANTHER" id="PTHR46696">
    <property type="entry name" value="P450, PUTATIVE (EUROFUNG)-RELATED"/>
    <property type="match status" value="1"/>
</dbReference>